<dbReference type="InterPro" id="IPR029058">
    <property type="entry name" value="AB_hydrolase_fold"/>
</dbReference>
<dbReference type="PANTHER" id="PTHR13136:SF11">
    <property type="entry name" value="TESTIS-EXPRESSED PROTEIN 30"/>
    <property type="match status" value="1"/>
</dbReference>
<dbReference type="InterPro" id="IPR046879">
    <property type="entry name" value="KANL3/Tex30_Abhydrolase"/>
</dbReference>
<dbReference type="Gene3D" id="3.40.50.1820">
    <property type="entry name" value="alpha/beta hydrolase"/>
    <property type="match status" value="1"/>
</dbReference>
<sequence length="231" mass="24659">MSVSTSTAATTLRFRATERHGEVSALLVRPREARAMLVLAHGAGANMRHAFMEAIAARLAHRAVASLRYQFPYMERGGGGPDPQPVLLETVRAAVGAARQAGEGIPLFAGGKSMGGRMTSLAAADEPLAEVRGIVFFGFPLHSAGRPATGRALHLPRVTVPMLFLQGTRDHLAHVPQLRPICERLHATLHVVNDADHSFHVLKRTGRTDEEVLDELADVATAWMAGNSAGG</sequence>
<evidence type="ECO:0000313" key="2">
    <source>
        <dbReference type="EMBL" id="TMQ68267.1"/>
    </source>
</evidence>
<gene>
    <name evidence="2" type="ORF">E6K78_01950</name>
</gene>
<dbReference type="InterPro" id="IPR026555">
    <property type="entry name" value="NSL3/Tex30"/>
</dbReference>
<evidence type="ECO:0000313" key="3">
    <source>
        <dbReference type="Proteomes" id="UP000316609"/>
    </source>
</evidence>
<keyword evidence="2" id="KW-0378">Hydrolase</keyword>
<dbReference type="EMBL" id="VBOY01000013">
    <property type="protein sequence ID" value="TMQ68267.1"/>
    <property type="molecule type" value="Genomic_DNA"/>
</dbReference>
<dbReference type="Proteomes" id="UP000316609">
    <property type="component" value="Unassembled WGS sequence"/>
</dbReference>
<comment type="caution">
    <text evidence="2">The sequence shown here is derived from an EMBL/GenBank/DDBJ whole genome shotgun (WGS) entry which is preliminary data.</text>
</comment>
<name>A0A538TXA0_UNCEI</name>
<organism evidence="2 3">
    <name type="scientific">Eiseniibacteriota bacterium</name>
    <dbReference type="NCBI Taxonomy" id="2212470"/>
    <lineage>
        <taxon>Bacteria</taxon>
        <taxon>Candidatus Eiseniibacteriota</taxon>
    </lineage>
</organism>
<protein>
    <submittedName>
        <fullName evidence="2">Alpha/beta hydrolase</fullName>
    </submittedName>
</protein>
<proteinExistence type="predicted"/>
<dbReference type="PANTHER" id="PTHR13136">
    <property type="entry name" value="TESTIS DEVELOPMENT PROTEIN PRTD"/>
    <property type="match status" value="1"/>
</dbReference>
<dbReference type="Pfam" id="PF20408">
    <property type="entry name" value="Abhydrolase_11"/>
    <property type="match status" value="1"/>
</dbReference>
<dbReference type="AlphaFoldDB" id="A0A538TXA0"/>
<reference evidence="2 3" key="1">
    <citation type="journal article" date="2019" name="Nat. Microbiol.">
        <title>Mediterranean grassland soil C-N compound turnover is dependent on rainfall and depth, and is mediated by genomically divergent microorganisms.</title>
        <authorList>
            <person name="Diamond S."/>
            <person name="Andeer P.F."/>
            <person name="Li Z."/>
            <person name="Crits-Christoph A."/>
            <person name="Burstein D."/>
            <person name="Anantharaman K."/>
            <person name="Lane K.R."/>
            <person name="Thomas B.C."/>
            <person name="Pan C."/>
            <person name="Northen T.R."/>
            <person name="Banfield J.F."/>
        </authorList>
    </citation>
    <scope>NUCLEOTIDE SEQUENCE [LARGE SCALE GENOMIC DNA]</scope>
    <source>
        <strain evidence="2">WS_8</strain>
    </source>
</reference>
<dbReference type="GO" id="GO:0016787">
    <property type="term" value="F:hydrolase activity"/>
    <property type="evidence" value="ECO:0007669"/>
    <property type="project" value="UniProtKB-KW"/>
</dbReference>
<dbReference type="SUPFAM" id="SSF53474">
    <property type="entry name" value="alpha/beta-Hydrolases"/>
    <property type="match status" value="1"/>
</dbReference>
<evidence type="ECO:0000259" key="1">
    <source>
        <dbReference type="Pfam" id="PF20408"/>
    </source>
</evidence>
<feature type="domain" description="KANL3/Tex30 alpha/beta hydrolase-like" evidence="1">
    <location>
        <begin position="34"/>
        <end position="224"/>
    </location>
</feature>
<accession>A0A538TXA0</accession>